<feature type="region of interest" description="Disordered" evidence="1">
    <location>
        <begin position="374"/>
        <end position="394"/>
    </location>
</feature>
<comment type="caution">
    <text evidence="3">The sequence shown here is derived from an EMBL/GenBank/DDBJ whole genome shotgun (WGS) entry which is preliminary data.</text>
</comment>
<proteinExistence type="predicted"/>
<dbReference type="EMBL" id="JAKELL010000074">
    <property type="protein sequence ID" value="KAH8984592.1"/>
    <property type="molecule type" value="Genomic_DNA"/>
</dbReference>
<keyword evidence="2" id="KW-1133">Transmembrane helix</keyword>
<protein>
    <submittedName>
        <fullName evidence="3">Uncharacterized protein</fullName>
    </submittedName>
</protein>
<gene>
    <name evidence="3" type="ORF">EDB92DRAFT_1818990</name>
</gene>
<name>A0AAD4L8L5_9AGAM</name>
<feature type="compositionally biased region" description="Basic and acidic residues" evidence="1">
    <location>
        <begin position="376"/>
        <end position="388"/>
    </location>
</feature>
<feature type="transmembrane region" description="Helical" evidence="2">
    <location>
        <begin position="712"/>
        <end position="735"/>
    </location>
</feature>
<keyword evidence="2" id="KW-0472">Membrane</keyword>
<evidence type="ECO:0000256" key="1">
    <source>
        <dbReference type="SAM" id="MobiDB-lite"/>
    </source>
</evidence>
<evidence type="ECO:0000313" key="3">
    <source>
        <dbReference type="EMBL" id="KAH8984592.1"/>
    </source>
</evidence>
<accession>A0AAD4L8L5</accession>
<keyword evidence="4" id="KW-1185">Reference proteome</keyword>
<organism evidence="3 4">
    <name type="scientific">Lactarius akahatsu</name>
    <dbReference type="NCBI Taxonomy" id="416441"/>
    <lineage>
        <taxon>Eukaryota</taxon>
        <taxon>Fungi</taxon>
        <taxon>Dikarya</taxon>
        <taxon>Basidiomycota</taxon>
        <taxon>Agaricomycotina</taxon>
        <taxon>Agaricomycetes</taxon>
        <taxon>Russulales</taxon>
        <taxon>Russulaceae</taxon>
        <taxon>Lactarius</taxon>
    </lineage>
</organism>
<evidence type="ECO:0000256" key="2">
    <source>
        <dbReference type="SAM" id="Phobius"/>
    </source>
</evidence>
<dbReference type="AlphaFoldDB" id="A0AAD4L8L5"/>
<evidence type="ECO:0000313" key="4">
    <source>
        <dbReference type="Proteomes" id="UP001201163"/>
    </source>
</evidence>
<reference evidence="3" key="1">
    <citation type="submission" date="2022-01" db="EMBL/GenBank/DDBJ databases">
        <title>Comparative genomics reveals a dynamic genome evolution in the ectomycorrhizal milk-cap (Lactarius) mushrooms.</title>
        <authorList>
            <consortium name="DOE Joint Genome Institute"/>
            <person name="Lebreton A."/>
            <person name="Tang N."/>
            <person name="Kuo A."/>
            <person name="LaButti K."/>
            <person name="Drula E."/>
            <person name="Barry K."/>
            <person name="Clum A."/>
            <person name="Lipzen A."/>
            <person name="Mousain D."/>
            <person name="Ng V."/>
            <person name="Wang R."/>
            <person name="Wang X."/>
            <person name="Dai Y."/>
            <person name="Henrissat B."/>
            <person name="Grigoriev I.V."/>
            <person name="Guerin-Laguette A."/>
            <person name="Yu F."/>
            <person name="Martin F.M."/>
        </authorList>
    </citation>
    <scope>NUCLEOTIDE SEQUENCE</scope>
    <source>
        <strain evidence="3">QP</strain>
    </source>
</reference>
<keyword evidence="2" id="KW-0812">Transmembrane</keyword>
<dbReference type="Proteomes" id="UP001201163">
    <property type="component" value="Unassembled WGS sequence"/>
</dbReference>
<feature type="transmembrane region" description="Helical" evidence="2">
    <location>
        <begin position="684"/>
        <end position="705"/>
    </location>
</feature>
<sequence length="770" mass="85593">MTKGPWDKGRDKGWAIENRSMKKRLTQFRVRAIPVLTHPEESNSCPSSVIFRGRRRRAYESRKGRSPAPATGFSQLGVADGMNKVGHHGSSIDVFSGGASYVAIPDETAARGTTKQSQQERDRKVEVASAQAGYLWAKMLAEQKTWMVSKSGKLYGRRRLSRGSEAEDREAEVRAGAEAKSQLRIWLAPSSCRHQRQQREQNRLDVGHGMDDKDEDLMSDGDKIRLDNGLSDVFVLKAARDGLLQVGLARWVSSPLGLMLHEEPDVNALPVTSNMFGSAGELRGVGCAGIGLDAGERPSTRSVDERTKTMSGWLGNGMEPGRGHSPNKANLFPVIPFTVRDSRYRGGVRFQCTCLADYGSIGVQSGIGRTFVTKSTEGHHTNPKDRRYPLTRRGSATPASKHIHWEEITLIMEAHIAEPGVSDQLYAWPAVISDVITEEHVPLPEASHLFLEINQDSGTCNYYFAHHGLRTVFWLHALDTISVGLPPSFSSDPSPRIFLHARTAEGDRRHLDALTSETPTFPYTARQSEEFIDLLQRGKDHASSLYVTTYVARLWANVGKVYASTAQGTHSQFFLLQQAIASLSISAKSTVACLPIDRSWRFQITSGAPSYHSYLTRFFFGLAKELQVRFESLWVDQHTYIAPWRKLVSGIVDDLTQMISWAVYLDDRNTTSCSFQPIAIVHSLPMALFVWASLLFFFQGFWMTFAGLPPHLLVSTLFPIGAVLVVVCACIWVALHPRQKPFEDSTLPAFAPPLVPAEDRKEQPTAEPMV</sequence>